<dbReference type="AlphaFoldDB" id="A0A2C6CQ00"/>
<gene>
    <name evidence="2" type="ORF">CRN84_05120</name>
</gene>
<sequence>MQKQTLSWCWNQPGEPAGLVQTHVDLAELENHQVLVANKVIGLNPVDWKVIKHPPDAWKPGHIPGVDAMGVVVAVGARVNHLRIGTRVCYHTNLRTQGSFSHHTIVSAKALIPVPDSVSDQAAAALPCPGLTAWQAIKKLPEIKGKRILVSGAGGSVGTILTQLLIAQGAQVYATASAVNHARLSHWGVIQSFDYKDSDWRQQIKQQLGTQSLYAAFDMVSGEHAATLAPLLGYYGHLVCVQDRIAKSPVASFSTCISLHEIALGAIHQHGDDRQWAELVNAGQFLLAEIARGAIILPKFELTEFDRLPESLAELKLNNKAVKYLVRIGE</sequence>
<name>A0A2C6CQ00_9GAMM</name>
<dbReference type="STRING" id="1111728.GCA_000427805_02368"/>
<dbReference type="InterPro" id="IPR036291">
    <property type="entry name" value="NAD(P)-bd_dom_sf"/>
</dbReference>
<dbReference type="InterPro" id="IPR013154">
    <property type="entry name" value="ADH-like_N"/>
</dbReference>
<accession>A0A2C6CQ00</accession>
<feature type="domain" description="Enoyl reductase (ER)" evidence="1">
    <location>
        <begin position="14"/>
        <end position="326"/>
    </location>
</feature>
<dbReference type="SMART" id="SM00829">
    <property type="entry name" value="PKS_ER"/>
    <property type="match status" value="1"/>
</dbReference>
<dbReference type="Gene3D" id="3.90.180.10">
    <property type="entry name" value="Medium-chain alcohol dehydrogenases, catalytic domain"/>
    <property type="match status" value="1"/>
</dbReference>
<dbReference type="InterPro" id="IPR052585">
    <property type="entry name" value="Lipid_raft_assoc_Zn_ADH"/>
</dbReference>
<dbReference type="PANTHER" id="PTHR43482">
    <property type="entry name" value="PROTEIN AST1-RELATED"/>
    <property type="match status" value="1"/>
</dbReference>
<organism evidence="2 3">
    <name type="scientific">Budvicia aquatica</name>
    <dbReference type="NCBI Taxonomy" id="82979"/>
    <lineage>
        <taxon>Bacteria</taxon>
        <taxon>Pseudomonadati</taxon>
        <taxon>Pseudomonadota</taxon>
        <taxon>Gammaproteobacteria</taxon>
        <taxon>Enterobacterales</taxon>
        <taxon>Budviciaceae</taxon>
        <taxon>Budvicia</taxon>
    </lineage>
</organism>
<dbReference type="Proteomes" id="UP000224974">
    <property type="component" value="Unassembled WGS sequence"/>
</dbReference>
<dbReference type="EMBL" id="PDDX01000001">
    <property type="protein sequence ID" value="PHI28739.1"/>
    <property type="molecule type" value="Genomic_DNA"/>
</dbReference>
<reference evidence="3" key="1">
    <citation type="submission" date="2017-09" db="EMBL/GenBank/DDBJ databases">
        <title>FDA dAtabase for Regulatory Grade micrObial Sequences (FDA-ARGOS): Supporting development and validation of Infectious Disease Dx tests.</title>
        <authorList>
            <person name="Minogue T."/>
            <person name="Wolcott M."/>
            <person name="Wasieloski L."/>
            <person name="Aguilar W."/>
            <person name="Moore D."/>
            <person name="Tallon L."/>
            <person name="Sadzewicz L."/>
            <person name="Ott S."/>
            <person name="Zhao X."/>
            <person name="Nagaraj S."/>
            <person name="Vavikolanu K."/>
            <person name="Aluvathingal J."/>
            <person name="Nadendla S."/>
            <person name="Sichtig H."/>
        </authorList>
    </citation>
    <scope>NUCLEOTIDE SEQUENCE [LARGE SCALE GENOMIC DNA]</scope>
    <source>
        <strain evidence="3">FDAARGOS_387</strain>
    </source>
</reference>
<dbReference type="PANTHER" id="PTHR43482:SF1">
    <property type="entry name" value="PROTEIN AST1-RELATED"/>
    <property type="match status" value="1"/>
</dbReference>
<dbReference type="Pfam" id="PF08240">
    <property type="entry name" value="ADH_N"/>
    <property type="match status" value="1"/>
</dbReference>
<keyword evidence="3" id="KW-1185">Reference proteome</keyword>
<dbReference type="RefSeq" id="WP_029095071.1">
    <property type="nucleotide sequence ID" value="NZ_PDDX01000001.1"/>
</dbReference>
<dbReference type="SUPFAM" id="SSF51735">
    <property type="entry name" value="NAD(P)-binding Rossmann-fold domains"/>
    <property type="match status" value="1"/>
</dbReference>
<dbReference type="InterPro" id="IPR020843">
    <property type="entry name" value="ER"/>
</dbReference>
<proteinExistence type="predicted"/>
<evidence type="ECO:0000313" key="2">
    <source>
        <dbReference type="EMBL" id="PHI28739.1"/>
    </source>
</evidence>
<dbReference type="OrthoDB" id="9771084at2"/>
<comment type="caution">
    <text evidence="2">The sequence shown here is derived from an EMBL/GenBank/DDBJ whole genome shotgun (WGS) entry which is preliminary data.</text>
</comment>
<protein>
    <submittedName>
        <fullName evidence="2">Alcohol dehydrogenase</fullName>
    </submittedName>
</protein>
<evidence type="ECO:0000259" key="1">
    <source>
        <dbReference type="SMART" id="SM00829"/>
    </source>
</evidence>
<dbReference type="SUPFAM" id="SSF50129">
    <property type="entry name" value="GroES-like"/>
    <property type="match status" value="1"/>
</dbReference>
<dbReference type="InterPro" id="IPR011032">
    <property type="entry name" value="GroES-like_sf"/>
</dbReference>
<evidence type="ECO:0000313" key="3">
    <source>
        <dbReference type="Proteomes" id="UP000224974"/>
    </source>
</evidence>
<dbReference type="GO" id="GO:0016491">
    <property type="term" value="F:oxidoreductase activity"/>
    <property type="evidence" value="ECO:0007669"/>
    <property type="project" value="InterPro"/>
</dbReference>
<dbReference type="Gene3D" id="3.40.50.720">
    <property type="entry name" value="NAD(P)-binding Rossmann-like Domain"/>
    <property type="match status" value="1"/>
</dbReference>